<dbReference type="Pfam" id="PF20432">
    <property type="entry name" value="Xre-like-HTH"/>
    <property type="match status" value="1"/>
</dbReference>
<dbReference type="EMBL" id="VUOC01000004">
    <property type="protein sequence ID" value="KAA2240455.1"/>
    <property type="molecule type" value="Genomic_DNA"/>
</dbReference>
<feature type="domain" description="Antitoxin Xre/MbcA/ParS-like toxin-binding" evidence="1">
    <location>
        <begin position="105"/>
        <end position="154"/>
    </location>
</feature>
<feature type="domain" description="Antitoxin Xre-like helix-turn-helix" evidence="2">
    <location>
        <begin position="40"/>
        <end position="98"/>
    </location>
</feature>
<evidence type="ECO:0000259" key="1">
    <source>
        <dbReference type="Pfam" id="PF09722"/>
    </source>
</evidence>
<reference evidence="3 4" key="1">
    <citation type="submission" date="2019-09" db="EMBL/GenBank/DDBJ databases">
        <title>Chitinophaga ginsengihumi sp. nov., isolated from soil of ginseng rhizosphere.</title>
        <authorList>
            <person name="Lee J."/>
        </authorList>
    </citation>
    <scope>NUCLEOTIDE SEQUENCE [LARGE SCALE GENOMIC DNA]</scope>
    <source>
        <strain evidence="3 4">BN140078</strain>
    </source>
</reference>
<dbReference type="NCBIfam" id="TIGR02293">
    <property type="entry name" value="TAS_TIGR02293"/>
    <property type="match status" value="1"/>
</dbReference>
<organism evidence="3 4">
    <name type="scientific">Chitinophaga agrisoli</name>
    <dbReference type="NCBI Taxonomy" id="2607653"/>
    <lineage>
        <taxon>Bacteria</taxon>
        <taxon>Pseudomonadati</taxon>
        <taxon>Bacteroidota</taxon>
        <taxon>Chitinophagia</taxon>
        <taxon>Chitinophagales</taxon>
        <taxon>Chitinophagaceae</taxon>
        <taxon>Chitinophaga</taxon>
    </lineage>
</organism>
<proteinExistence type="predicted"/>
<gene>
    <name evidence="3" type="ORF">F0L74_30345</name>
</gene>
<dbReference type="InterPro" id="IPR011979">
    <property type="entry name" value="Antitox_Xre"/>
</dbReference>
<dbReference type="Pfam" id="PF09722">
    <property type="entry name" value="Xre_MbcA_ParS_C"/>
    <property type="match status" value="1"/>
</dbReference>
<keyword evidence="4" id="KW-1185">Reference proteome</keyword>
<accession>A0A5B2VN52</accession>
<dbReference type="InterPro" id="IPR024467">
    <property type="entry name" value="Xre/MbcA/ParS-like_toxin-bd"/>
</dbReference>
<dbReference type="AlphaFoldDB" id="A0A5B2VN52"/>
<reference evidence="3 4" key="2">
    <citation type="submission" date="2019-09" db="EMBL/GenBank/DDBJ databases">
        <authorList>
            <person name="Jin C."/>
        </authorList>
    </citation>
    <scope>NUCLEOTIDE SEQUENCE [LARGE SCALE GENOMIC DNA]</scope>
    <source>
        <strain evidence="3 4">BN140078</strain>
    </source>
</reference>
<name>A0A5B2VN52_9BACT</name>
<dbReference type="Proteomes" id="UP000324611">
    <property type="component" value="Unassembled WGS sequence"/>
</dbReference>
<evidence type="ECO:0000259" key="2">
    <source>
        <dbReference type="Pfam" id="PF20432"/>
    </source>
</evidence>
<dbReference type="GO" id="GO:0003677">
    <property type="term" value="F:DNA binding"/>
    <property type="evidence" value="ECO:0007669"/>
    <property type="project" value="InterPro"/>
</dbReference>
<sequence length="157" mass="17833">MSQGMKPQKNSEYRVQEHALMVVQESGGASYVVGRGYFEFIQLSRDGIIKKALMNLSQQLSFSLTEIARVLHVSERTLQRYADDEKLSADTSERAILLSQLYQHGTLVFGDLENFKEWMRTPLPAFNYQPPISLLDTTFGFQLIEDELGKIAHGIFA</sequence>
<comment type="caution">
    <text evidence="3">The sequence shown here is derived from an EMBL/GenBank/DDBJ whole genome shotgun (WGS) entry which is preliminary data.</text>
</comment>
<dbReference type="InterPro" id="IPR046847">
    <property type="entry name" value="Xre-like_HTH"/>
</dbReference>
<evidence type="ECO:0000313" key="3">
    <source>
        <dbReference type="EMBL" id="KAA2240455.1"/>
    </source>
</evidence>
<evidence type="ECO:0000313" key="4">
    <source>
        <dbReference type="Proteomes" id="UP000324611"/>
    </source>
</evidence>
<protein>
    <submittedName>
        <fullName evidence="3">DUF2384 domain-containing protein</fullName>
    </submittedName>
</protein>